<dbReference type="EMBL" id="MTYJ01000063">
    <property type="protein sequence ID" value="OQV17218.1"/>
    <property type="molecule type" value="Genomic_DNA"/>
</dbReference>
<sequence>MATPVQGLPIYIVDVFAKKALQGSPAAVCFLQSDTDLPAEVKQKIAAEMNQSVTAFIVASTPSVDAFTKSDEFSLRWFTPTTEMALCGHASLATTSLLYTVYGNTNNEIRYNTKSGIVVASRKGDAFALDFPQNLGLPLDEPTRSDLHPLLEECNAIFGAEKIVDVVYALGTRNLLIRLQDDVDLATFPVEPSRFSAVYDNSVKTVKLNGIIVTVKGSPKKGPENGEKEYDFISRYFGPWIGVPEDYVCGSAHTTLAPYWSALLGRTAKHARQVSQRPGDLLLDILPAGRMVLAGNCTLILKAQLSL</sequence>
<comment type="similarity">
    <text evidence="1">Belongs to the PhzF family.</text>
</comment>
<protein>
    <submittedName>
        <fullName evidence="3">Phenazine biosynthesis-like domain-containing protein 2</fullName>
    </submittedName>
</protein>
<dbReference type="SUPFAM" id="SSF54506">
    <property type="entry name" value="Diaminopimelate epimerase-like"/>
    <property type="match status" value="1"/>
</dbReference>
<dbReference type="InterPro" id="IPR003719">
    <property type="entry name" value="Phenazine_PhzF-like"/>
</dbReference>
<reference evidence="4" key="1">
    <citation type="submission" date="2017-01" db="EMBL/GenBank/DDBJ databases">
        <title>Comparative genomics of anhydrobiosis in the tardigrade Hypsibius dujardini.</title>
        <authorList>
            <person name="Yoshida Y."/>
            <person name="Koutsovoulos G."/>
            <person name="Laetsch D."/>
            <person name="Stevens L."/>
            <person name="Kumar S."/>
            <person name="Horikawa D."/>
            <person name="Ishino K."/>
            <person name="Komine S."/>
            <person name="Tomita M."/>
            <person name="Blaxter M."/>
            <person name="Arakawa K."/>
        </authorList>
    </citation>
    <scope>NUCLEOTIDE SEQUENCE [LARGE SCALE GENOMIC DNA]</scope>
    <source>
        <strain evidence="4">Z151</strain>
    </source>
</reference>
<dbReference type="AlphaFoldDB" id="A0A1W0WPT4"/>
<dbReference type="PIRSF" id="PIRSF016184">
    <property type="entry name" value="PhzC_PhzF"/>
    <property type="match status" value="1"/>
</dbReference>
<evidence type="ECO:0000256" key="1">
    <source>
        <dbReference type="ARBA" id="ARBA00008270"/>
    </source>
</evidence>
<evidence type="ECO:0000313" key="3">
    <source>
        <dbReference type="EMBL" id="OQV17218.1"/>
    </source>
</evidence>
<dbReference type="Proteomes" id="UP000192578">
    <property type="component" value="Unassembled WGS sequence"/>
</dbReference>
<dbReference type="Pfam" id="PF02567">
    <property type="entry name" value="PhzC-PhzF"/>
    <property type="match status" value="1"/>
</dbReference>
<name>A0A1W0WPT4_HYPEX</name>
<dbReference type="GO" id="GO:0016853">
    <property type="term" value="F:isomerase activity"/>
    <property type="evidence" value="ECO:0007669"/>
    <property type="project" value="UniProtKB-KW"/>
</dbReference>
<dbReference type="PANTHER" id="PTHR13774">
    <property type="entry name" value="PHENAZINE BIOSYNTHESIS PROTEIN"/>
    <property type="match status" value="1"/>
</dbReference>
<evidence type="ECO:0000313" key="4">
    <source>
        <dbReference type="Proteomes" id="UP000192578"/>
    </source>
</evidence>
<dbReference type="Gene3D" id="3.10.310.10">
    <property type="entry name" value="Diaminopimelate Epimerase, Chain A, domain 1"/>
    <property type="match status" value="2"/>
</dbReference>
<organism evidence="3 4">
    <name type="scientific">Hypsibius exemplaris</name>
    <name type="common">Freshwater tardigrade</name>
    <dbReference type="NCBI Taxonomy" id="2072580"/>
    <lineage>
        <taxon>Eukaryota</taxon>
        <taxon>Metazoa</taxon>
        <taxon>Ecdysozoa</taxon>
        <taxon>Tardigrada</taxon>
        <taxon>Eutardigrada</taxon>
        <taxon>Parachela</taxon>
        <taxon>Hypsibioidea</taxon>
        <taxon>Hypsibiidae</taxon>
        <taxon>Hypsibius</taxon>
    </lineage>
</organism>
<dbReference type="PANTHER" id="PTHR13774:SF17">
    <property type="entry name" value="PHENAZINE BIOSYNTHESIS-LIKE DOMAIN-CONTAINING PROTEIN"/>
    <property type="match status" value="1"/>
</dbReference>
<evidence type="ECO:0000256" key="2">
    <source>
        <dbReference type="ARBA" id="ARBA00023235"/>
    </source>
</evidence>
<proteinExistence type="inferred from homology"/>
<accession>A0A1W0WPT4</accession>
<gene>
    <name evidence="3" type="ORF">BV898_08616</name>
</gene>
<dbReference type="GO" id="GO:0005737">
    <property type="term" value="C:cytoplasm"/>
    <property type="evidence" value="ECO:0007669"/>
    <property type="project" value="TreeGrafter"/>
</dbReference>
<dbReference type="NCBIfam" id="TIGR00654">
    <property type="entry name" value="PhzF_family"/>
    <property type="match status" value="1"/>
</dbReference>
<keyword evidence="4" id="KW-1185">Reference proteome</keyword>
<dbReference type="OrthoDB" id="75169at2759"/>
<comment type="caution">
    <text evidence="3">The sequence shown here is derived from an EMBL/GenBank/DDBJ whole genome shotgun (WGS) entry which is preliminary data.</text>
</comment>
<keyword evidence="2" id="KW-0413">Isomerase</keyword>